<reference evidence="3 5" key="3">
    <citation type="submission" date="2019-06" db="EMBL/GenBank/DDBJ databases">
        <authorList>
            <person name="Bower L."/>
            <person name="Leinonen R."/>
        </authorList>
    </citation>
    <scope>NUCLEOTIDE SEQUENCE [LARGE SCALE GENOMIC DNA]</scope>
</reference>
<keyword evidence="1" id="KW-0812">Transmembrane</keyword>
<reference evidence="2" key="2">
    <citation type="submission" date="2017-10" db="EMBL/GenBank/DDBJ databases">
        <authorList>
            <person name="Banno H."/>
            <person name="Chua N.-H."/>
        </authorList>
    </citation>
    <scope>NUCLEOTIDE SEQUENCE [LARGE SCALE GENOMIC DNA]</scope>
</reference>
<feature type="transmembrane region" description="Helical" evidence="1">
    <location>
        <begin position="6"/>
        <end position="21"/>
    </location>
</feature>
<proteinExistence type="predicted"/>
<feature type="transmembrane region" description="Helical" evidence="1">
    <location>
        <begin position="81"/>
        <end position="107"/>
    </location>
</feature>
<dbReference type="EMBL" id="LT960551">
    <property type="protein sequence ID" value="SOK58584.1"/>
    <property type="molecule type" value="Genomic_DNA"/>
</dbReference>
<keyword evidence="1" id="KW-1133">Transmembrane helix</keyword>
<reference evidence="4" key="1">
    <citation type="submission" date="2017-10" db="EMBL/GenBank/DDBJ databases">
        <authorList>
            <person name="Skurnik M."/>
        </authorList>
    </citation>
    <scope>NUCLEOTIDE SEQUENCE [LARGE SCALE GENOMIC DNA]</scope>
</reference>
<protein>
    <submittedName>
        <fullName evidence="2">Uncharacterized protein</fullName>
    </submittedName>
</protein>
<gene>
    <name evidence="2" type="primary">g307</name>
</gene>
<evidence type="ECO:0000313" key="3">
    <source>
        <dbReference type="EMBL" id="VUE36353.1"/>
    </source>
</evidence>
<dbReference type="Proteomes" id="UP000317227">
    <property type="component" value="Segment"/>
</dbReference>
<feature type="transmembrane region" description="Helical" evidence="1">
    <location>
        <begin position="28"/>
        <end position="45"/>
    </location>
</feature>
<evidence type="ECO:0000313" key="4">
    <source>
        <dbReference type="Proteomes" id="UP000240931"/>
    </source>
</evidence>
<evidence type="ECO:0000313" key="2">
    <source>
        <dbReference type="EMBL" id="SOK58584.1"/>
    </source>
</evidence>
<keyword evidence="4" id="KW-1185">Reference proteome</keyword>
<dbReference type="Proteomes" id="UP000240931">
    <property type="component" value="Segment"/>
</dbReference>
<accession>A0A2C9CX58</accession>
<dbReference type="EMBL" id="LR596615">
    <property type="protein sequence ID" value="VUE36353.1"/>
    <property type="molecule type" value="Genomic_DNA"/>
</dbReference>
<organism evidence="2 4">
    <name type="scientific">Yersinia phage fHe-Yen9-04</name>
    <dbReference type="NCBI Taxonomy" id="2052742"/>
    <lineage>
        <taxon>Viruses</taxon>
        <taxon>Duplodnaviria</taxon>
        <taxon>Heunggongvirae</taxon>
        <taxon>Uroviricota</taxon>
        <taxon>Caudoviricetes</taxon>
        <taxon>Eneladusvirus</taxon>
        <taxon>Eneladusvirus Yen904</taxon>
    </lineage>
</organism>
<sequence>MNYFIYNIVSICITLLLIYTGNIVEAKAFYIILCLGAIFITYLMNNKVLEYTTCNSKLREALKLIFLDEYKMRLSNYIGSYIVHALIILMLIGTTNLIIAISAVMIYRVASLIKNHKFILTAGKR</sequence>
<dbReference type="RefSeq" id="YP_009623917.1">
    <property type="nucleotide sequence ID" value="NC_042116.1"/>
</dbReference>
<evidence type="ECO:0000313" key="5">
    <source>
        <dbReference type="Proteomes" id="UP000317227"/>
    </source>
</evidence>
<keyword evidence="1" id="KW-0472">Membrane</keyword>
<name>A0A2C9CX58_9CAUD</name>
<evidence type="ECO:0000256" key="1">
    <source>
        <dbReference type="SAM" id="Phobius"/>
    </source>
</evidence>
<dbReference type="KEGG" id="vg:40100725"/>
<dbReference type="GeneID" id="40100725"/>